<name>A0A8T2EXW8_9BRAS</name>
<gene>
    <name evidence="1" type="ORF">ISN45_At03g043680</name>
</gene>
<accession>A0A8T2EXW8</accession>
<comment type="caution">
    <text evidence="1">The sequence shown here is derived from an EMBL/GenBank/DDBJ whole genome shotgun (WGS) entry which is preliminary data.</text>
</comment>
<dbReference type="EMBL" id="JAEFBK010000003">
    <property type="protein sequence ID" value="KAG7628076.1"/>
    <property type="molecule type" value="Genomic_DNA"/>
</dbReference>
<evidence type="ECO:0000313" key="1">
    <source>
        <dbReference type="EMBL" id="KAG7628076.1"/>
    </source>
</evidence>
<dbReference type="Proteomes" id="UP000694240">
    <property type="component" value="Chromosome 3"/>
</dbReference>
<keyword evidence="2" id="KW-1185">Reference proteome</keyword>
<evidence type="ECO:0000313" key="2">
    <source>
        <dbReference type="Proteomes" id="UP000694240"/>
    </source>
</evidence>
<reference evidence="1 2" key="1">
    <citation type="submission" date="2020-12" db="EMBL/GenBank/DDBJ databases">
        <title>Concerted genomic and epigenomic changes stabilize Arabidopsis allopolyploids.</title>
        <authorList>
            <person name="Chen Z."/>
        </authorList>
    </citation>
    <scope>NUCLEOTIDE SEQUENCE [LARGE SCALE GENOMIC DNA]</scope>
    <source>
        <strain evidence="1">Allo738</strain>
        <tissue evidence="1">Leaf</tissue>
    </source>
</reference>
<sequence length="34" mass="3679">MGIMNSLRQAKSIASPPYASVPVLDLIYKSNNLS</sequence>
<dbReference type="AlphaFoldDB" id="A0A8T2EXW8"/>
<organism evidence="1 2">
    <name type="scientific">Arabidopsis thaliana x Arabidopsis arenosa</name>
    <dbReference type="NCBI Taxonomy" id="1240361"/>
    <lineage>
        <taxon>Eukaryota</taxon>
        <taxon>Viridiplantae</taxon>
        <taxon>Streptophyta</taxon>
        <taxon>Embryophyta</taxon>
        <taxon>Tracheophyta</taxon>
        <taxon>Spermatophyta</taxon>
        <taxon>Magnoliopsida</taxon>
        <taxon>eudicotyledons</taxon>
        <taxon>Gunneridae</taxon>
        <taxon>Pentapetalae</taxon>
        <taxon>rosids</taxon>
        <taxon>malvids</taxon>
        <taxon>Brassicales</taxon>
        <taxon>Brassicaceae</taxon>
        <taxon>Camelineae</taxon>
        <taxon>Arabidopsis</taxon>
    </lineage>
</organism>
<protein>
    <submittedName>
        <fullName evidence="1">Uncharacterized protein</fullName>
    </submittedName>
</protein>
<proteinExistence type="predicted"/>